<feature type="transmembrane region" description="Helical" evidence="1">
    <location>
        <begin position="88"/>
        <end position="107"/>
    </location>
</feature>
<gene>
    <name evidence="2" type="ORF">POTOM_013261</name>
</gene>
<dbReference type="AlphaFoldDB" id="A0A8X8A2B4"/>
<dbReference type="Proteomes" id="UP000886885">
    <property type="component" value="Chromosome 3D"/>
</dbReference>
<sequence>MSLQCWENTNFRDGFANEVQGEVPDRSLGHVDDISIDLFLLLLLHGMKFPEEYQDSLGLYLAFGALAGLFGSTCTYPLEVVRRQSRPWFLVYISFYCLNYDAFTWFYKVDYLQQGEARYSSTRRGLTSILRNGLSINYMKNAAGCSFSIYWIYRIRRNEVLATYPNPIEASIMSIYCMK</sequence>
<proteinExistence type="predicted"/>
<name>A0A8X8A2B4_POPTO</name>
<dbReference type="EMBL" id="JAAWWB010000006">
    <property type="protein sequence ID" value="KAG6780404.1"/>
    <property type="molecule type" value="Genomic_DNA"/>
</dbReference>
<evidence type="ECO:0000313" key="3">
    <source>
        <dbReference type="Proteomes" id="UP000886885"/>
    </source>
</evidence>
<evidence type="ECO:0000313" key="2">
    <source>
        <dbReference type="EMBL" id="KAG6780404.1"/>
    </source>
</evidence>
<reference evidence="2" key="1">
    <citation type="journal article" date="2020" name="bioRxiv">
        <title>Hybrid origin of Populus tomentosa Carr. identified through genome sequencing and phylogenomic analysis.</title>
        <authorList>
            <person name="An X."/>
            <person name="Gao K."/>
            <person name="Chen Z."/>
            <person name="Li J."/>
            <person name="Yang X."/>
            <person name="Yang X."/>
            <person name="Zhou J."/>
            <person name="Guo T."/>
            <person name="Zhao T."/>
            <person name="Huang S."/>
            <person name="Miao D."/>
            <person name="Khan W.U."/>
            <person name="Rao P."/>
            <person name="Ye M."/>
            <person name="Lei B."/>
            <person name="Liao W."/>
            <person name="Wang J."/>
            <person name="Ji L."/>
            <person name="Li Y."/>
            <person name="Guo B."/>
            <person name="Mustafa N.S."/>
            <person name="Li S."/>
            <person name="Yun Q."/>
            <person name="Keller S.R."/>
            <person name="Mao J."/>
            <person name="Zhang R."/>
            <person name="Strauss S.H."/>
        </authorList>
    </citation>
    <scope>NUCLEOTIDE SEQUENCE</scope>
    <source>
        <strain evidence="2">GM15</strain>
        <tissue evidence="2">Leaf</tissue>
    </source>
</reference>
<keyword evidence="1" id="KW-0812">Transmembrane</keyword>
<protein>
    <submittedName>
        <fullName evidence="2">Uncharacterized protein</fullName>
    </submittedName>
</protein>
<organism evidence="2 3">
    <name type="scientific">Populus tomentosa</name>
    <name type="common">Chinese white poplar</name>
    <dbReference type="NCBI Taxonomy" id="118781"/>
    <lineage>
        <taxon>Eukaryota</taxon>
        <taxon>Viridiplantae</taxon>
        <taxon>Streptophyta</taxon>
        <taxon>Embryophyta</taxon>
        <taxon>Tracheophyta</taxon>
        <taxon>Spermatophyta</taxon>
        <taxon>Magnoliopsida</taxon>
        <taxon>eudicotyledons</taxon>
        <taxon>Gunneridae</taxon>
        <taxon>Pentapetalae</taxon>
        <taxon>rosids</taxon>
        <taxon>fabids</taxon>
        <taxon>Malpighiales</taxon>
        <taxon>Salicaceae</taxon>
        <taxon>Saliceae</taxon>
        <taxon>Populus</taxon>
    </lineage>
</organism>
<keyword evidence="1" id="KW-0472">Membrane</keyword>
<evidence type="ECO:0000256" key="1">
    <source>
        <dbReference type="SAM" id="Phobius"/>
    </source>
</evidence>
<feature type="transmembrane region" description="Helical" evidence="1">
    <location>
        <begin position="57"/>
        <end position="76"/>
    </location>
</feature>
<keyword evidence="3" id="KW-1185">Reference proteome</keyword>
<keyword evidence="1" id="KW-1133">Transmembrane helix</keyword>
<comment type="caution">
    <text evidence="2">The sequence shown here is derived from an EMBL/GenBank/DDBJ whole genome shotgun (WGS) entry which is preliminary data.</text>
</comment>
<accession>A0A8X8A2B4</accession>